<dbReference type="EMBL" id="MN739043">
    <property type="protein sequence ID" value="QHS85436.1"/>
    <property type="molecule type" value="Genomic_DNA"/>
</dbReference>
<dbReference type="SMART" id="SM00479">
    <property type="entry name" value="EXOIII"/>
    <property type="match status" value="1"/>
</dbReference>
<organism evidence="2">
    <name type="scientific">viral metagenome</name>
    <dbReference type="NCBI Taxonomy" id="1070528"/>
    <lineage>
        <taxon>unclassified sequences</taxon>
        <taxon>metagenomes</taxon>
        <taxon>organismal metagenomes</taxon>
    </lineage>
</organism>
<dbReference type="InterPro" id="IPR012337">
    <property type="entry name" value="RNaseH-like_sf"/>
</dbReference>
<dbReference type="GO" id="GO:0003676">
    <property type="term" value="F:nucleic acid binding"/>
    <property type="evidence" value="ECO:0007669"/>
    <property type="project" value="InterPro"/>
</dbReference>
<accession>A0A6C0B046</accession>
<dbReference type="AlphaFoldDB" id="A0A6C0B046"/>
<dbReference type="Gene3D" id="3.30.420.10">
    <property type="entry name" value="Ribonuclease H-like superfamily/Ribonuclease H"/>
    <property type="match status" value="1"/>
</dbReference>
<proteinExistence type="predicted"/>
<evidence type="ECO:0000313" key="2">
    <source>
        <dbReference type="EMBL" id="QHS85436.1"/>
    </source>
</evidence>
<name>A0A6C0B046_9ZZZZ</name>
<dbReference type="SUPFAM" id="SSF53098">
    <property type="entry name" value="Ribonuclease H-like"/>
    <property type="match status" value="1"/>
</dbReference>
<dbReference type="Pfam" id="PF00929">
    <property type="entry name" value="RNase_T"/>
    <property type="match status" value="1"/>
</dbReference>
<dbReference type="InterPro" id="IPR013520">
    <property type="entry name" value="Ribonucl_H"/>
</dbReference>
<protein>
    <recommendedName>
        <fullName evidence="1">Exonuclease domain-containing protein</fullName>
    </recommendedName>
</protein>
<dbReference type="CDD" id="cd06127">
    <property type="entry name" value="DEDDh"/>
    <property type="match status" value="1"/>
</dbReference>
<dbReference type="InterPro" id="IPR036397">
    <property type="entry name" value="RNaseH_sf"/>
</dbReference>
<feature type="domain" description="Exonuclease" evidence="1">
    <location>
        <begin position="2"/>
        <end position="218"/>
    </location>
</feature>
<reference evidence="2" key="1">
    <citation type="journal article" date="2020" name="Nature">
        <title>Giant virus diversity and host interactions through global metagenomics.</title>
        <authorList>
            <person name="Schulz F."/>
            <person name="Roux S."/>
            <person name="Paez-Espino D."/>
            <person name="Jungbluth S."/>
            <person name="Walsh D.A."/>
            <person name="Denef V.J."/>
            <person name="McMahon K.D."/>
            <person name="Konstantinidis K.T."/>
            <person name="Eloe-Fadrosh E.A."/>
            <person name="Kyrpides N.C."/>
            <person name="Woyke T."/>
        </authorList>
    </citation>
    <scope>NUCLEOTIDE SEQUENCE</scope>
    <source>
        <strain evidence="2">GVMAG-M-3300009182-78</strain>
    </source>
</reference>
<evidence type="ECO:0000259" key="1">
    <source>
        <dbReference type="SMART" id="SM00479"/>
    </source>
</evidence>
<sequence>MLVLVFDTETDGLPQNMRAIPNINNYQDWPKIVQLSYMLYDTDANKIVLCHNYVIRVSNISHESTKIHGITNEKSQRDGIPIKEALKLFIENMKKADLIVAHNVEFDQKVILAELYSAMVQEKESESEFTNTESNYWVNSIGHMLYTKKYYCTMQESIDLCSLESFTKVDKKPYKKFPSLLELYRHLFGYEPQGLHNAIIDVVVCFQCFYKMRFGVVVREINPEIDGLLEALELLK</sequence>